<accession>A0A7V3REK0</accession>
<dbReference type="GO" id="GO:0045892">
    <property type="term" value="P:negative regulation of DNA-templated transcription"/>
    <property type="evidence" value="ECO:0007669"/>
    <property type="project" value="InterPro"/>
</dbReference>
<dbReference type="GO" id="GO:0003700">
    <property type="term" value="F:DNA-binding transcription factor activity"/>
    <property type="evidence" value="ECO:0007669"/>
    <property type="project" value="InterPro"/>
</dbReference>
<dbReference type="AlphaFoldDB" id="A0A7V3REK0"/>
<name>A0A7V3REK0_9BACT</name>
<dbReference type="EMBL" id="DTPE01000135">
    <property type="protein sequence ID" value="HGE75126.1"/>
    <property type="molecule type" value="Genomic_DNA"/>
</dbReference>
<dbReference type="InterPro" id="IPR009057">
    <property type="entry name" value="Homeodomain-like_sf"/>
</dbReference>
<proteinExistence type="predicted"/>
<dbReference type="Gene3D" id="1.10.10.60">
    <property type="entry name" value="Homeodomain-like"/>
    <property type="match status" value="1"/>
</dbReference>
<dbReference type="Pfam" id="PF00440">
    <property type="entry name" value="TetR_N"/>
    <property type="match status" value="1"/>
</dbReference>
<dbReference type="SUPFAM" id="SSF48498">
    <property type="entry name" value="Tetracyclin repressor-like, C-terminal domain"/>
    <property type="match status" value="1"/>
</dbReference>
<evidence type="ECO:0000313" key="4">
    <source>
        <dbReference type="EMBL" id="HGE75126.1"/>
    </source>
</evidence>
<evidence type="ECO:0000259" key="3">
    <source>
        <dbReference type="PROSITE" id="PS50977"/>
    </source>
</evidence>
<dbReference type="PANTHER" id="PTHR43479">
    <property type="entry name" value="ACREF/ENVCD OPERON REPRESSOR-RELATED"/>
    <property type="match status" value="1"/>
</dbReference>
<organism evidence="4">
    <name type="scientific">Mesoaciditoga lauensis</name>
    <dbReference type="NCBI Taxonomy" id="1495039"/>
    <lineage>
        <taxon>Bacteria</taxon>
        <taxon>Thermotogati</taxon>
        <taxon>Thermotogota</taxon>
        <taxon>Thermotogae</taxon>
        <taxon>Mesoaciditogales</taxon>
        <taxon>Mesoaciditogaceae</taxon>
        <taxon>Mesoaciditoga</taxon>
    </lineage>
</organism>
<protein>
    <submittedName>
        <fullName evidence="4">TetR/AcrR family transcriptional regulator</fullName>
    </submittedName>
</protein>
<gene>
    <name evidence="4" type="ORF">ENX73_03255</name>
</gene>
<evidence type="ECO:0000256" key="1">
    <source>
        <dbReference type="ARBA" id="ARBA00023125"/>
    </source>
</evidence>
<dbReference type="SUPFAM" id="SSF46689">
    <property type="entry name" value="Homeodomain-like"/>
    <property type="match status" value="1"/>
</dbReference>
<dbReference type="PANTHER" id="PTHR43479:SF11">
    <property type="entry name" value="ACREF_ENVCD OPERON REPRESSOR-RELATED"/>
    <property type="match status" value="1"/>
</dbReference>
<dbReference type="Gene3D" id="1.10.357.10">
    <property type="entry name" value="Tetracycline Repressor, domain 2"/>
    <property type="match status" value="1"/>
</dbReference>
<dbReference type="Pfam" id="PF08360">
    <property type="entry name" value="TetR_C_5"/>
    <property type="match status" value="1"/>
</dbReference>
<dbReference type="PROSITE" id="PS50977">
    <property type="entry name" value="HTH_TETR_2"/>
    <property type="match status" value="1"/>
</dbReference>
<feature type="domain" description="HTH tetR-type" evidence="3">
    <location>
        <begin position="1"/>
        <end position="61"/>
    </location>
</feature>
<dbReference type="InterPro" id="IPR001647">
    <property type="entry name" value="HTH_TetR"/>
</dbReference>
<feature type="DNA-binding region" description="H-T-H motif" evidence="2">
    <location>
        <begin position="24"/>
        <end position="43"/>
    </location>
</feature>
<reference evidence="4" key="1">
    <citation type="journal article" date="2020" name="mSystems">
        <title>Genome- and Community-Level Interaction Insights into Carbon Utilization and Element Cycling Functions of Hydrothermarchaeota in Hydrothermal Sediment.</title>
        <authorList>
            <person name="Zhou Z."/>
            <person name="Liu Y."/>
            <person name="Xu W."/>
            <person name="Pan J."/>
            <person name="Luo Z.H."/>
            <person name="Li M."/>
        </authorList>
    </citation>
    <scope>NUCLEOTIDE SEQUENCE [LARGE SCALE GENOMIC DNA]</scope>
    <source>
        <strain evidence="4">SpSt-966</strain>
    </source>
</reference>
<dbReference type="InterPro" id="IPR036271">
    <property type="entry name" value="Tet_transcr_reg_TetR-rel_C_sf"/>
</dbReference>
<evidence type="ECO:0000256" key="2">
    <source>
        <dbReference type="PROSITE-ProRule" id="PRU00335"/>
    </source>
</evidence>
<dbReference type="GO" id="GO:0003677">
    <property type="term" value="F:DNA binding"/>
    <property type="evidence" value="ECO:0007669"/>
    <property type="project" value="UniProtKB-UniRule"/>
</dbReference>
<dbReference type="InterPro" id="IPR050624">
    <property type="entry name" value="HTH-type_Tx_Regulator"/>
</dbReference>
<comment type="caution">
    <text evidence="4">The sequence shown here is derived from an EMBL/GenBank/DDBJ whole genome shotgun (WGS) entry which is preliminary data.</text>
</comment>
<dbReference type="InterPro" id="IPR013571">
    <property type="entry name" value="Tscrpt_reg_QacR_C"/>
</dbReference>
<keyword evidence="1 2" id="KW-0238">DNA-binding</keyword>
<sequence>MDERDKIIKAGCELFAKYGFKKTTMDDIAKSSRKAKSTLYYYFKSKEEVLESVVQIEAEELKSKLEEALKVKESPQSKLNSYIITRMKAMRNLSNLYMAFKDEYFEMYDFINRIRKNYDDYEFHVFKNILTDGVRSGTFEIEDVDLTSYVMMMATKGIEYSFATEDNWQIEKNVNTLVNILFRGILKR</sequence>
<dbReference type="PRINTS" id="PR00455">
    <property type="entry name" value="HTHTETR"/>
</dbReference>